<dbReference type="EMBL" id="JAUJYO010000008">
    <property type="protein sequence ID" value="KAK1310454.1"/>
    <property type="molecule type" value="Genomic_DNA"/>
</dbReference>
<feature type="region of interest" description="Disordered" evidence="1">
    <location>
        <begin position="101"/>
        <end position="124"/>
    </location>
</feature>
<evidence type="ECO:0000256" key="1">
    <source>
        <dbReference type="SAM" id="MobiDB-lite"/>
    </source>
</evidence>
<evidence type="ECO:0000313" key="3">
    <source>
        <dbReference type="Proteomes" id="UP001180020"/>
    </source>
</evidence>
<name>A0AAV9EBB2_ACOCL</name>
<keyword evidence="3" id="KW-1185">Reference proteome</keyword>
<reference evidence="2" key="1">
    <citation type="journal article" date="2023" name="Nat. Commun.">
        <title>Diploid and tetraploid genomes of Acorus and the evolution of monocots.</title>
        <authorList>
            <person name="Ma L."/>
            <person name="Liu K.W."/>
            <person name="Li Z."/>
            <person name="Hsiao Y.Y."/>
            <person name="Qi Y."/>
            <person name="Fu T."/>
            <person name="Tang G.D."/>
            <person name="Zhang D."/>
            <person name="Sun W.H."/>
            <person name="Liu D.K."/>
            <person name="Li Y."/>
            <person name="Chen G.Z."/>
            <person name="Liu X.D."/>
            <person name="Liao X.Y."/>
            <person name="Jiang Y.T."/>
            <person name="Yu X."/>
            <person name="Hao Y."/>
            <person name="Huang J."/>
            <person name="Zhao X.W."/>
            <person name="Ke S."/>
            <person name="Chen Y.Y."/>
            <person name="Wu W.L."/>
            <person name="Hsu J.L."/>
            <person name="Lin Y.F."/>
            <person name="Huang M.D."/>
            <person name="Li C.Y."/>
            <person name="Huang L."/>
            <person name="Wang Z.W."/>
            <person name="Zhao X."/>
            <person name="Zhong W.Y."/>
            <person name="Peng D.H."/>
            <person name="Ahmad S."/>
            <person name="Lan S."/>
            <person name="Zhang J.S."/>
            <person name="Tsai W.C."/>
            <person name="Van de Peer Y."/>
            <person name="Liu Z.J."/>
        </authorList>
    </citation>
    <scope>NUCLEOTIDE SEQUENCE</scope>
    <source>
        <strain evidence="2">CP</strain>
    </source>
</reference>
<accession>A0AAV9EBB2</accession>
<reference evidence="2" key="2">
    <citation type="submission" date="2023-06" db="EMBL/GenBank/DDBJ databases">
        <authorList>
            <person name="Ma L."/>
            <person name="Liu K.-W."/>
            <person name="Li Z."/>
            <person name="Hsiao Y.-Y."/>
            <person name="Qi Y."/>
            <person name="Fu T."/>
            <person name="Tang G."/>
            <person name="Zhang D."/>
            <person name="Sun W.-H."/>
            <person name="Liu D.-K."/>
            <person name="Li Y."/>
            <person name="Chen G.-Z."/>
            <person name="Liu X.-D."/>
            <person name="Liao X.-Y."/>
            <person name="Jiang Y.-T."/>
            <person name="Yu X."/>
            <person name="Hao Y."/>
            <person name="Huang J."/>
            <person name="Zhao X.-W."/>
            <person name="Ke S."/>
            <person name="Chen Y.-Y."/>
            <person name="Wu W.-L."/>
            <person name="Hsu J.-L."/>
            <person name="Lin Y.-F."/>
            <person name="Huang M.-D."/>
            <person name="Li C.-Y."/>
            <person name="Huang L."/>
            <person name="Wang Z.-W."/>
            <person name="Zhao X."/>
            <person name="Zhong W.-Y."/>
            <person name="Peng D.-H."/>
            <person name="Ahmad S."/>
            <person name="Lan S."/>
            <person name="Zhang J.-S."/>
            <person name="Tsai W.-C."/>
            <person name="Van De Peer Y."/>
            <person name="Liu Z.-J."/>
        </authorList>
    </citation>
    <scope>NUCLEOTIDE SEQUENCE</scope>
    <source>
        <strain evidence="2">CP</strain>
        <tissue evidence="2">Leaves</tissue>
    </source>
</reference>
<sequence>MGLMVKQRASKGYFKSLLVRPSLPANLRLILLIEELFEEFTSRDPITCGRAVGAAVITGRRSQVHRIGWSAKGGYEGLHERSEEPYKSLTSGCRRARCVIGGTGRRGQKQSRGDRGRDRLRRPGKVAQKKLDYVEIVTVSAADEKDKRRIRRR</sequence>
<gene>
    <name evidence="2" type="ORF">QJS10_CPA08g01864</name>
</gene>
<dbReference type="Proteomes" id="UP001180020">
    <property type="component" value="Unassembled WGS sequence"/>
</dbReference>
<comment type="caution">
    <text evidence="2">The sequence shown here is derived from an EMBL/GenBank/DDBJ whole genome shotgun (WGS) entry which is preliminary data.</text>
</comment>
<proteinExistence type="predicted"/>
<dbReference type="AlphaFoldDB" id="A0AAV9EBB2"/>
<evidence type="ECO:0000313" key="2">
    <source>
        <dbReference type="EMBL" id="KAK1310454.1"/>
    </source>
</evidence>
<protein>
    <submittedName>
        <fullName evidence="2">Uncharacterized protein</fullName>
    </submittedName>
</protein>
<organism evidence="2 3">
    <name type="scientific">Acorus calamus</name>
    <name type="common">Sweet flag</name>
    <dbReference type="NCBI Taxonomy" id="4465"/>
    <lineage>
        <taxon>Eukaryota</taxon>
        <taxon>Viridiplantae</taxon>
        <taxon>Streptophyta</taxon>
        <taxon>Embryophyta</taxon>
        <taxon>Tracheophyta</taxon>
        <taxon>Spermatophyta</taxon>
        <taxon>Magnoliopsida</taxon>
        <taxon>Liliopsida</taxon>
        <taxon>Acoraceae</taxon>
        <taxon>Acorus</taxon>
    </lineage>
</organism>